<dbReference type="AlphaFoldDB" id="A0A1I2CYV0"/>
<keyword evidence="3" id="KW-1003">Cell membrane</keyword>
<keyword evidence="5 8" id="KW-1133">Transmembrane helix</keyword>
<evidence type="ECO:0000256" key="2">
    <source>
        <dbReference type="ARBA" id="ARBA00007977"/>
    </source>
</evidence>
<feature type="transmembrane region" description="Helical" evidence="8">
    <location>
        <begin position="276"/>
        <end position="297"/>
    </location>
</feature>
<protein>
    <submittedName>
        <fullName evidence="9">Conserved hypothetical integral membrane protein</fullName>
    </submittedName>
</protein>
<evidence type="ECO:0000313" key="9">
    <source>
        <dbReference type="EMBL" id="SFE73405.1"/>
    </source>
</evidence>
<evidence type="ECO:0000256" key="8">
    <source>
        <dbReference type="SAM" id="Phobius"/>
    </source>
</evidence>
<dbReference type="EMBL" id="FONT01000003">
    <property type="protein sequence ID" value="SFE73405.1"/>
    <property type="molecule type" value="Genomic_DNA"/>
</dbReference>
<sequence length="356" mass="38481">MSAHEAKKLSTDRQQEPDHNNKGNQQPAQWIRWTGGVAFTFFIAALGFFLAKLPGFQQVGLLASAILIAILYRQVFDYPETFRPGIEFSSKKILRFAIILYGLKLNIGTVLQDGLGLLIRDAAVIVFAIVLTVWLAKRFKADEKLSMLLGVGTGVCGAAAIAAVAPIVKAKDEDTAIGVGIIALVGTIFAIFYTIIRPILPLDGVEYGMWAGVSLHELAHVALAAAPAGDDALAMGLLAKLGRVFLLVPLCFVLVYWMKRKDKDKGGEKTKVAFPYFLLGFIAMSVLGSFVLGVSIPVSDGFMEGVSTFSTWLLTAAMVGLGLNVSLREVRTKALRPLFAMGITSICLSVLTYFFI</sequence>
<keyword evidence="10" id="KW-1185">Reference proteome</keyword>
<dbReference type="STRING" id="930128.SAMN05192532_103290"/>
<evidence type="ECO:0000256" key="5">
    <source>
        <dbReference type="ARBA" id="ARBA00022989"/>
    </source>
</evidence>
<dbReference type="Pfam" id="PF03601">
    <property type="entry name" value="Cons_hypoth698"/>
    <property type="match status" value="1"/>
</dbReference>
<evidence type="ECO:0000256" key="6">
    <source>
        <dbReference type="ARBA" id="ARBA00023136"/>
    </source>
</evidence>
<feature type="transmembrane region" description="Helical" evidence="8">
    <location>
        <begin position="30"/>
        <end position="49"/>
    </location>
</feature>
<evidence type="ECO:0000313" key="10">
    <source>
        <dbReference type="Proteomes" id="UP000199516"/>
    </source>
</evidence>
<gene>
    <name evidence="9" type="ORF">SAMN05192532_103290</name>
</gene>
<feature type="transmembrane region" description="Helical" evidence="8">
    <location>
        <begin position="309"/>
        <end position="327"/>
    </location>
</feature>
<evidence type="ECO:0000256" key="4">
    <source>
        <dbReference type="ARBA" id="ARBA00022692"/>
    </source>
</evidence>
<dbReference type="RefSeq" id="WP_091660578.1">
    <property type="nucleotide sequence ID" value="NZ_FONT01000003.1"/>
</dbReference>
<evidence type="ECO:0000256" key="1">
    <source>
        <dbReference type="ARBA" id="ARBA00004651"/>
    </source>
</evidence>
<feature type="compositionally biased region" description="Basic and acidic residues" evidence="7">
    <location>
        <begin position="1"/>
        <end position="21"/>
    </location>
</feature>
<evidence type="ECO:0000256" key="7">
    <source>
        <dbReference type="SAM" id="MobiDB-lite"/>
    </source>
</evidence>
<dbReference type="Proteomes" id="UP000199516">
    <property type="component" value="Unassembled WGS sequence"/>
</dbReference>
<feature type="transmembrane region" description="Helical" evidence="8">
    <location>
        <begin position="175"/>
        <end position="195"/>
    </location>
</feature>
<feature type="transmembrane region" description="Helical" evidence="8">
    <location>
        <begin position="148"/>
        <end position="169"/>
    </location>
</feature>
<feature type="transmembrane region" description="Helical" evidence="8">
    <location>
        <begin position="55"/>
        <end position="72"/>
    </location>
</feature>
<dbReference type="InterPro" id="IPR018383">
    <property type="entry name" value="UPF0324_pro"/>
</dbReference>
<accession>A0A1I2CYV0</accession>
<feature type="transmembrane region" description="Helical" evidence="8">
    <location>
        <begin position="334"/>
        <end position="355"/>
    </location>
</feature>
<dbReference type="PANTHER" id="PTHR30106">
    <property type="entry name" value="INNER MEMBRANE PROTEIN YEIH-RELATED"/>
    <property type="match status" value="1"/>
</dbReference>
<dbReference type="GO" id="GO:0005886">
    <property type="term" value="C:plasma membrane"/>
    <property type="evidence" value="ECO:0007669"/>
    <property type="project" value="UniProtKB-SubCell"/>
</dbReference>
<feature type="transmembrane region" description="Helical" evidence="8">
    <location>
        <begin position="117"/>
        <end position="136"/>
    </location>
</feature>
<keyword evidence="4 8" id="KW-0812">Transmembrane</keyword>
<feature type="transmembrane region" description="Helical" evidence="8">
    <location>
        <begin position="232"/>
        <end position="256"/>
    </location>
</feature>
<comment type="similarity">
    <text evidence="2">Belongs to the UPF0324 family.</text>
</comment>
<proteinExistence type="inferred from homology"/>
<organism evidence="9 10">
    <name type="scientific">Alteribacillus iranensis</name>
    <dbReference type="NCBI Taxonomy" id="930128"/>
    <lineage>
        <taxon>Bacteria</taxon>
        <taxon>Bacillati</taxon>
        <taxon>Bacillota</taxon>
        <taxon>Bacilli</taxon>
        <taxon>Bacillales</taxon>
        <taxon>Bacillaceae</taxon>
        <taxon>Alteribacillus</taxon>
    </lineage>
</organism>
<comment type="subcellular location">
    <subcellularLocation>
        <location evidence="1">Cell membrane</location>
        <topology evidence="1">Multi-pass membrane protein</topology>
    </subcellularLocation>
</comment>
<dbReference type="OrthoDB" id="9811391at2"/>
<reference evidence="9 10" key="1">
    <citation type="submission" date="2016-10" db="EMBL/GenBank/DDBJ databases">
        <authorList>
            <person name="de Groot N.N."/>
        </authorList>
    </citation>
    <scope>NUCLEOTIDE SEQUENCE [LARGE SCALE GENOMIC DNA]</scope>
    <source>
        <strain evidence="9 10">DSM 23995</strain>
    </source>
</reference>
<evidence type="ECO:0000256" key="3">
    <source>
        <dbReference type="ARBA" id="ARBA00022475"/>
    </source>
</evidence>
<dbReference type="PANTHER" id="PTHR30106:SF2">
    <property type="entry name" value="UPF0324 INNER MEMBRANE PROTEIN YEIH"/>
    <property type="match status" value="1"/>
</dbReference>
<name>A0A1I2CYV0_9BACI</name>
<keyword evidence="6 8" id="KW-0472">Membrane</keyword>
<feature type="region of interest" description="Disordered" evidence="7">
    <location>
        <begin position="1"/>
        <end position="26"/>
    </location>
</feature>